<comment type="caution">
    <text evidence="1">The sequence shown here is derived from an EMBL/GenBank/DDBJ whole genome shotgun (WGS) entry which is preliminary data.</text>
</comment>
<reference evidence="1 2" key="1">
    <citation type="submission" date="2020-04" db="EMBL/GenBank/DDBJ databases">
        <title>MicrobeNet Type strains.</title>
        <authorList>
            <person name="Nicholson A.C."/>
        </authorList>
    </citation>
    <scope>NUCLEOTIDE SEQUENCE [LARGE SCALE GENOMIC DNA]</scope>
    <source>
        <strain evidence="1 2">JCM 12354</strain>
    </source>
</reference>
<accession>A0A846XVS9</accession>
<dbReference type="AlphaFoldDB" id="A0A846XVS9"/>
<sequence length="428" mass="47901">MRTITADAARRAALAAQGFAGPPRVDAGAAPARRAVLGVLRNTKLLQLDSVAAVVRAHYAPVFSRIGAYDRDLLDEAAWGHSTRRPRRLVEYWAHEAALIPVQDWPLMRWRMAGFGSGRWGGARRVLEANPALPEQVLETIAVSGPSTAAEVERRLELNRPRRKDHWGWNHSDTKIVCEMLFATGELSVDKRVGFQRHYDLTDRVLPREVVGRRVEESDAVRELVLRAADALGVATEADLRDYYRLRRQQCEPALADLVDAGAVEPVRVQGWDRPAYLRAGTRIPRRIEGAALLCPFDPLIFFRARTERMFDFHYRIEIYTPAHKRVHGYYVFPFLLDGELVARVDLRADRVNGRLYVPGAFAEPGRPAARIAGALAQHLWEMAQWLGLETVEVGERGDLALALAAAGVRQRAVDRLPVELTAAECGH</sequence>
<dbReference type="Pfam" id="PF06224">
    <property type="entry name" value="AlkZ-like"/>
    <property type="match status" value="1"/>
</dbReference>
<dbReference type="PANTHER" id="PTHR30528:SF0">
    <property type="entry name" value="CYTOPLASMIC PROTEIN"/>
    <property type="match status" value="1"/>
</dbReference>
<dbReference type="RefSeq" id="WP_067872300.1">
    <property type="nucleotide sequence ID" value="NZ_JAAXOP010000006.1"/>
</dbReference>
<evidence type="ECO:0000313" key="1">
    <source>
        <dbReference type="EMBL" id="NKY51236.1"/>
    </source>
</evidence>
<dbReference type="EMBL" id="JAAXOP010000006">
    <property type="protein sequence ID" value="NKY51236.1"/>
    <property type="molecule type" value="Genomic_DNA"/>
</dbReference>
<evidence type="ECO:0000313" key="2">
    <source>
        <dbReference type="Proteomes" id="UP000565711"/>
    </source>
</evidence>
<organism evidence="1 2">
    <name type="scientific">Nocardia vermiculata</name>
    <dbReference type="NCBI Taxonomy" id="257274"/>
    <lineage>
        <taxon>Bacteria</taxon>
        <taxon>Bacillati</taxon>
        <taxon>Actinomycetota</taxon>
        <taxon>Actinomycetes</taxon>
        <taxon>Mycobacteriales</taxon>
        <taxon>Nocardiaceae</taxon>
        <taxon>Nocardia</taxon>
    </lineage>
</organism>
<protein>
    <submittedName>
        <fullName evidence="1">Winged helix-turn-helix domain-containing protein</fullName>
    </submittedName>
</protein>
<name>A0A846XVS9_9NOCA</name>
<gene>
    <name evidence="1" type="ORF">HGA08_13515</name>
</gene>
<dbReference type="PANTHER" id="PTHR30528">
    <property type="entry name" value="CYTOPLASMIC PROTEIN"/>
    <property type="match status" value="1"/>
</dbReference>
<keyword evidence="2" id="KW-1185">Reference proteome</keyword>
<dbReference type="Proteomes" id="UP000565711">
    <property type="component" value="Unassembled WGS sequence"/>
</dbReference>
<proteinExistence type="predicted"/>
<dbReference type="InterPro" id="IPR009351">
    <property type="entry name" value="AlkZ-like"/>
</dbReference>